<sequence>MESADPNYWPGKKFGLPKNGPRSTPTYLRRALGLAIDWGIAVGVSVLFFDYRALPTLAVFVGLSMLGGLFAAATPGHLMCGIRIAPIRGGALGIIAPLVRPLLVAAVLPAILTDEDMRGGHDRLVGTILVRR</sequence>
<proteinExistence type="predicted"/>
<keyword evidence="1" id="KW-0472">Membrane</keyword>
<evidence type="ECO:0000256" key="1">
    <source>
        <dbReference type="SAM" id="Phobius"/>
    </source>
</evidence>
<gene>
    <name evidence="2" type="ORF">UFOPK1684_00356</name>
</gene>
<accession>A0A6J6DUU1</accession>
<feature type="transmembrane region" description="Helical" evidence="1">
    <location>
        <begin position="57"/>
        <end position="78"/>
    </location>
</feature>
<feature type="transmembrane region" description="Helical" evidence="1">
    <location>
        <begin position="31"/>
        <end position="51"/>
    </location>
</feature>
<feature type="transmembrane region" description="Helical" evidence="1">
    <location>
        <begin position="90"/>
        <end position="112"/>
    </location>
</feature>
<keyword evidence="1" id="KW-1133">Transmembrane helix</keyword>
<dbReference type="EMBL" id="CAEZTM010000010">
    <property type="protein sequence ID" value="CAB4564868.1"/>
    <property type="molecule type" value="Genomic_DNA"/>
</dbReference>
<organism evidence="2">
    <name type="scientific">freshwater metagenome</name>
    <dbReference type="NCBI Taxonomy" id="449393"/>
    <lineage>
        <taxon>unclassified sequences</taxon>
        <taxon>metagenomes</taxon>
        <taxon>ecological metagenomes</taxon>
    </lineage>
</organism>
<reference evidence="2" key="1">
    <citation type="submission" date="2020-05" db="EMBL/GenBank/DDBJ databases">
        <authorList>
            <person name="Chiriac C."/>
            <person name="Salcher M."/>
            <person name="Ghai R."/>
            <person name="Kavagutti S V."/>
        </authorList>
    </citation>
    <scope>NUCLEOTIDE SEQUENCE</scope>
</reference>
<name>A0A6J6DUU1_9ZZZZ</name>
<evidence type="ECO:0000313" key="2">
    <source>
        <dbReference type="EMBL" id="CAB4564868.1"/>
    </source>
</evidence>
<keyword evidence="1" id="KW-0812">Transmembrane</keyword>
<dbReference type="AlphaFoldDB" id="A0A6J6DUU1"/>
<protein>
    <submittedName>
        <fullName evidence="2">Unannotated protein</fullName>
    </submittedName>
</protein>